<evidence type="ECO:0000313" key="4">
    <source>
        <dbReference type="Proteomes" id="UP000658225"/>
    </source>
</evidence>
<keyword evidence="4" id="KW-1185">Reference proteome</keyword>
<feature type="domain" description="YdbS-like PH" evidence="2">
    <location>
        <begin position="410"/>
        <end position="489"/>
    </location>
</feature>
<feature type="transmembrane region" description="Helical" evidence="1">
    <location>
        <begin position="44"/>
        <end position="65"/>
    </location>
</feature>
<gene>
    <name evidence="3" type="ORF">H4683_000994</name>
</gene>
<evidence type="ECO:0000259" key="2">
    <source>
        <dbReference type="Pfam" id="PF03703"/>
    </source>
</evidence>
<comment type="caution">
    <text evidence="3">The sequence shown here is derived from an EMBL/GenBank/DDBJ whole genome shotgun (WGS) entry which is preliminary data.</text>
</comment>
<organism evidence="3 4">
    <name type="scientific">Sporosarcina limicola</name>
    <dbReference type="NCBI Taxonomy" id="34101"/>
    <lineage>
        <taxon>Bacteria</taxon>
        <taxon>Bacillati</taxon>
        <taxon>Bacillota</taxon>
        <taxon>Bacilli</taxon>
        <taxon>Bacillales</taxon>
        <taxon>Caryophanaceae</taxon>
        <taxon>Sporosarcina</taxon>
    </lineage>
</organism>
<feature type="transmembrane region" description="Helical" evidence="1">
    <location>
        <begin position="359"/>
        <end position="379"/>
    </location>
</feature>
<dbReference type="PANTHER" id="PTHR34473:SF2">
    <property type="entry name" value="UPF0699 TRANSMEMBRANE PROTEIN YDBT"/>
    <property type="match status" value="1"/>
</dbReference>
<feature type="transmembrane region" description="Helical" evidence="1">
    <location>
        <begin position="391"/>
        <end position="408"/>
    </location>
</feature>
<proteinExistence type="predicted"/>
<accession>A0A927R5H6</accession>
<dbReference type="Pfam" id="PF03703">
    <property type="entry name" value="bPH_2"/>
    <property type="match status" value="3"/>
</dbReference>
<feature type="domain" description="YdbS-like PH" evidence="2">
    <location>
        <begin position="260"/>
        <end position="336"/>
    </location>
</feature>
<name>A0A927R5H6_9BACL</name>
<dbReference type="EMBL" id="JADBEL010000004">
    <property type="protein sequence ID" value="MBE1553919.1"/>
    <property type="molecule type" value="Genomic_DNA"/>
</dbReference>
<dbReference type="InterPro" id="IPR005182">
    <property type="entry name" value="YdbS-like_PH"/>
</dbReference>
<dbReference type="AlphaFoldDB" id="A0A927R5H6"/>
<evidence type="ECO:0000313" key="3">
    <source>
        <dbReference type="EMBL" id="MBE1553919.1"/>
    </source>
</evidence>
<feature type="transmembrane region" description="Helical" evidence="1">
    <location>
        <begin position="189"/>
        <end position="210"/>
    </location>
</feature>
<keyword evidence="1" id="KW-0812">Transmembrane</keyword>
<sequence length="499" mass="57327">MIQLKRYNPLTMLLDLWGLAKNAFFLVIFLFVLKSGSESTFIKYGRIAFYLFVGITVSSIILKWFTRKYKVDSSSFYMYKGLFNKFEQTVPFTKIHNVQRRTTLFHRIFGGTSITFETGTDTAVKFDVISRKEANRIEIHVKRMTLDKATTDQADSDEMGQPHTDEKIVKLDSARTIHFKPTRKDVLKASFTSLSFLILIPLVTSFYSKINDIVNVEDKAEGFLASIMNSWWVITILVVILIIASITFGIVRAFLKYGKYEISSDHERIYITKGVVDESAFTIEKDKVQAIEITQSLMKRLLGLAEIKLISAGSLGEDALDTNSLYPFLPVGRAYEMISEILPSYEVTQTMERLPKKSLWIRLLKPSWIWIIATAALLYFKPPIINHTHSWWILSAGLLIFIIVSRFLDYMNTRYILNGKFMQFKTGSLQTELFVSKREKVIEVKVTRNKFQQLLGLASIGTINRAKPVHHTGIKDVPVELADSFYTWYAGRTKEIKIE</sequence>
<dbReference type="PIRSF" id="PIRSF026631">
    <property type="entry name" value="UCP026631"/>
    <property type="match status" value="1"/>
</dbReference>
<dbReference type="Proteomes" id="UP000658225">
    <property type="component" value="Unassembled WGS sequence"/>
</dbReference>
<dbReference type="InterPro" id="IPR014529">
    <property type="entry name" value="UCP026631"/>
</dbReference>
<dbReference type="PANTHER" id="PTHR34473">
    <property type="entry name" value="UPF0699 TRANSMEMBRANE PROTEIN YDBS"/>
    <property type="match status" value="1"/>
</dbReference>
<reference evidence="3" key="1">
    <citation type="submission" date="2020-10" db="EMBL/GenBank/DDBJ databases">
        <title>Genomic Encyclopedia of Type Strains, Phase IV (KMG-IV): sequencing the most valuable type-strain genomes for metagenomic binning, comparative biology and taxonomic classification.</title>
        <authorList>
            <person name="Goeker M."/>
        </authorList>
    </citation>
    <scope>NUCLEOTIDE SEQUENCE</scope>
    <source>
        <strain evidence="3">DSM 13886</strain>
    </source>
</reference>
<evidence type="ECO:0000256" key="1">
    <source>
        <dbReference type="SAM" id="Phobius"/>
    </source>
</evidence>
<protein>
    <submittedName>
        <fullName evidence="3">Membrane protein</fullName>
    </submittedName>
</protein>
<feature type="domain" description="YdbS-like PH" evidence="2">
    <location>
        <begin position="64"/>
        <end position="138"/>
    </location>
</feature>
<dbReference type="RefSeq" id="WP_192597733.1">
    <property type="nucleotide sequence ID" value="NZ_JADBEL010000004.1"/>
</dbReference>
<keyword evidence="1" id="KW-1133">Transmembrane helix</keyword>
<feature type="transmembrane region" description="Helical" evidence="1">
    <location>
        <begin position="12"/>
        <end position="32"/>
    </location>
</feature>
<feature type="transmembrane region" description="Helical" evidence="1">
    <location>
        <begin position="230"/>
        <end position="255"/>
    </location>
</feature>
<keyword evidence="1" id="KW-0472">Membrane</keyword>